<dbReference type="InterPro" id="IPR013030">
    <property type="entry name" value="DNA_topo_DNA_db_N_dom2"/>
</dbReference>
<dbReference type="InterPro" id="IPR013499">
    <property type="entry name" value="TopoI_euk"/>
</dbReference>
<evidence type="ECO:0000256" key="9">
    <source>
        <dbReference type="SAM" id="MobiDB-lite"/>
    </source>
</evidence>
<dbReference type="AlphaFoldDB" id="S9PYJ2"/>
<evidence type="ECO:0000313" key="11">
    <source>
        <dbReference type="EMBL" id="EPX72513.1"/>
    </source>
</evidence>
<feature type="region of interest" description="Disordered" evidence="9">
    <location>
        <begin position="1"/>
        <end position="179"/>
    </location>
</feature>
<dbReference type="eggNOG" id="KOG0981">
    <property type="taxonomic scope" value="Eukaryota"/>
</dbReference>
<dbReference type="GO" id="GO:0006260">
    <property type="term" value="P:DNA replication"/>
    <property type="evidence" value="ECO:0007669"/>
    <property type="project" value="TreeGrafter"/>
</dbReference>
<name>S9PYJ2_SCHOY</name>
<evidence type="ECO:0000256" key="4">
    <source>
        <dbReference type="ARBA" id="ARBA00023125"/>
    </source>
</evidence>
<reference evidence="11 12" key="1">
    <citation type="journal article" date="2011" name="Science">
        <title>Comparative functional genomics of the fission yeasts.</title>
        <authorList>
            <person name="Rhind N."/>
            <person name="Chen Z."/>
            <person name="Yassour M."/>
            <person name="Thompson D.A."/>
            <person name="Haas B.J."/>
            <person name="Habib N."/>
            <person name="Wapinski I."/>
            <person name="Roy S."/>
            <person name="Lin M.F."/>
            <person name="Heiman D.I."/>
            <person name="Young S.K."/>
            <person name="Furuya K."/>
            <person name="Guo Y."/>
            <person name="Pidoux A."/>
            <person name="Chen H.M."/>
            <person name="Robbertse B."/>
            <person name="Goldberg J.M."/>
            <person name="Aoki K."/>
            <person name="Bayne E.H."/>
            <person name="Berlin A.M."/>
            <person name="Desjardins C.A."/>
            <person name="Dobbs E."/>
            <person name="Dukaj L."/>
            <person name="Fan L."/>
            <person name="FitzGerald M.G."/>
            <person name="French C."/>
            <person name="Gujja S."/>
            <person name="Hansen K."/>
            <person name="Keifenheim D."/>
            <person name="Levin J.Z."/>
            <person name="Mosher R.A."/>
            <person name="Mueller C.A."/>
            <person name="Pfiffner J."/>
            <person name="Priest M."/>
            <person name="Russ C."/>
            <person name="Smialowska A."/>
            <person name="Swoboda P."/>
            <person name="Sykes S.M."/>
            <person name="Vaughn M."/>
            <person name="Vengrova S."/>
            <person name="Yoder R."/>
            <person name="Zeng Q."/>
            <person name="Allshire R."/>
            <person name="Baulcombe D."/>
            <person name="Birren B.W."/>
            <person name="Brown W."/>
            <person name="Ekwall K."/>
            <person name="Kellis M."/>
            <person name="Leatherwood J."/>
            <person name="Levin H."/>
            <person name="Margalit H."/>
            <person name="Martienssen R."/>
            <person name="Nieduszynski C.A."/>
            <person name="Spatafora J.W."/>
            <person name="Friedman N."/>
            <person name="Dalgaard J.Z."/>
            <person name="Baumann P."/>
            <person name="Niki H."/>
            <person name="Regev A."/>
            <person name="Nusbaum C."/>
        </authorList>
    </citation>
    <scope>NUCLEOTIDE SEQUENCE [LARGE SCALE GENOMIC DNA]</scope>
    <source>
        <strain evidence="12">yFS286</strain>
    </source>
</reference>
<dbReference type="Pfam" id="PF02919">
    <property type="entry name" value="Topoisom_I_N"/>
    <property type="match status" value="1"/>
</dbReference>
<dbReference type="EC" id="5.6.2.1" evidence="7"/>
<evidence type="ECO:0000256" key="8">
    <source>
        <dbReference type="SAM" id="Coils"/>
    </source>
</evidence>
<dbReference type="FunFam" id="3.90.15.10:FF:000002">
    <property type="entry name" value="DNA topoisomerase I"/>
    <property type="match status" value="1"/>
</dbReference>
<dbReference type="GO" id="GO:0005730">
    <property type="term" value="C:nucleolus"/>
    <property type="evidence" value="ECO:0007669"/>
    <property type="project" value="TreeGrafter"/>
</dbReference>
<dbReference type="InterPro" id="IPR014711">
    <property type="entry name" value="TopoI_cat_a-hlx-sub_euk"/>
</dbReference>
<dbReference type="Pfam" id="PF01028">
    <property type="entry name" value="Topoisom_I"/>
    <property type="match status" value="1"/>
</dbReference>
<dbReference type="InterPro" id="IPR036202">
    <property type="entry name" value="TopoI_DNA-bd_euk_N_sf"/>
</dbReference>
<dbReference type="GeneID" id="25029260"/>
<feature type="compositionally biased region" description="Low complexity" evidence="9">
    <location>
        <begin position="1"/>
        <end position="12"/>
    </location>
</feature>
<dbReference type="GO" id="GO:0007059">
    <property type="term" value="P:chromosome segregation"/>
    <property type="evidence" value="ECO:0007669"/>
    <property type="project" value="TreeGrafter"/>
</dbReference>
<dbReference type="GO" id="GO:0006265">
    <property type="term" value="P:DNA topological change"/>
    <property type="evidence" value="ECO:0007669"/>
    <property type="project" value="UniProtKB-UniRule"/>
</dbReference>
<feature type="compositionally biased region" description="Basic residues" evidence="9">
    <location>
        <begin position="110"/>
        <end position="119"/>
    </location>
</feature>
<feature type="compositionally biased region" description="Basic and acidic residues" evidence="9">
    <location>
        <begin position="120"/>
        <end position="143"/>
    </location>
</feature>
<dbReference type="InterPro" id="IPR008336">
    <property type="entry name" value="TopoI_DNA-bd_euk"/>
</dbReference>
<dbReference type="InterPro" id="IPR014727">
    <property type="entry name" value="TopoI_cat_a/b-sub_euk"/>
</dbReference>
<dbReference type="OMA" id="HRWKEVK"/>
<dbReference type="GO" id="GO:0003677">
    <property type="term" value="F:DNA binding"/>
    <property type="evidence" value="ECO:0007669"/>
    <property type="project" value="UniProtKB-UniRule"/>
</dbReference>
<dbReference type="InterPro" id="IPR013500">
    <property type="entry name" value="TopoI_cat_euk"/>
</dbReference>
<comment type="similarity">
    <text evidence="2 6 7">Belongs to the type IB topoisomerase family.</text>
</comment>
<dbReference type="VEuPathDB" id="FungiDB:SOCG_00276"/>
<gene>
    <name evidence="11" type="ORF">SOCG_00276</name>
</gene>
<dbReference type="PROSITE" id="PS52038">
    <property type="entry name" value="TOPO_IB_2"/>
    <property type="match status" value="1"/>
</dbReference>
<keyword evidence="12" id="KW-1185">Reference proteome</keyword>
<dbReference type="PRINTS" id="PR00416">
    <property type="entry name" value="EUTPISMRASEI"/>
</dbReference>
<dbReference type="InterPro" id="IPR001631">
    <property type="entry name" value="TopoI"/>
</dbReference>
<dbReference type="SUPFAM" id="SSF56349">
    <property type="entry name" value="DNA breaking-rejoining enzymes"/>
    <property type="match status" value="1"/>
</dbReference>
<evidence type="ECO:0000313" key="12">
    <source>
        <dbReference type="Proteomes" id="UP000016088"/>
    </source>
</evidence>
<dbReference type="GO" id="GO:0006338">
    <property type="term" value="P:chromatin remodeling"/>
    <property type="evidence" value="ECO:0007669"/>
    <property type="project" value="UniProtKB-ARBA"/>
</dbReference>
<protein>
    <recommendedName>
        <fullName evidence="7">DNA topoisomerase I</fullName>
        <ecNumber evidence="7">5.6.2.1</ecNumber>
    </recommendedName>
    <alternativeName>
        <fullName evidence="7">DNA topoisomerase 1</fullName>
    </alternativeName>
</protein>
<evidence type="ECO:0000256" key="6">
    <source>
        <dbReference type="PROSITE-ProRule" id="PRU01382"/>
    </source>
</evidence>
<dbReference type="RefSeq" id="XP_013018150.1">
    <property type="nucleotide sequence ID" value="XM_013162696.1"/>
</dbReference>
<feature type="coiled-coil region" evidence="8">
    <location>
        <begin position="607"/>
        <end position="634"/>
    </location>
</feature>
<evidence type="ECO:0000256" key="2">
    <source>
        <dbReference type="ARBA" id="ARBA00006645"/>
    </source>
</evidence>
<dbReference type="GO" id="GO:0000785">
    <property type="term" value="C:chromatin"/>
    <property type="evidence" value="ECO:0007669"/>
    <property type="project" value="EnsemblFungi"/>
</dbReference>
<dbReference type="CDD" id="cd03488">
    <property type="entry name" value="Topoisomer_IB_N_htopoI_like"/>
    <property type="match status" value="1"/>
</dbReference>
<sequence length="811" mass="94362">MSSSDSDSISISARRRSGRNTGRQINLKESDDENESFDELPLSEAKSVKTESDDEEDNVPIGSKRAPVEKKNKPPSKRTKNNNETKKVTRKKDQEVKEEDEDDLPLNAKAKAKPRAARGKSKESKKTNGNTVKKEEMDDRDLTPLKSGPPSPSPKSSAVTSRNRSPNDDEEEEEEEDFKWWEQGNIDGTQKWSTLEHSGVLFAPPYEPLPKDVKLYYDGKPVDLPLEAEEVAGFFGAMLETDHAKNPTFQKNFFRDFLAVCKECNFKHNIKEFSKCDFSQMFHYFERKREEKRNMPKEQKKEAKKKKDEEEESYKWCILDGRKERVGNFRIEPPGLFRGRGNHPKTGSLKRRVFPEQITINIGKEAPVPKPLPGHHWAEVRHDNTVTWLATWHENVNNNVKYVFLAAGSSLKGQSDLKKYEKSRKLKDYIDDIRKGYTKDLKSDLTVERQRGTAMYLIDVFALRAGNEKGEDEADTVGCCSLRYEHVSLKPPNIVIFDFLGKDSIRYYNEVEVDPQVFKNLRIFKRSPKKEGDLIFDRLTTNTLNKYLTSLMDGLSAKVFRTYNASHTMNEELKKMPKNLSLADKVLFYNRANRTVAILCNHQRSVTKNHDVQMERYEERIKALQYQRLRLHRMMLSLEPKLSKKMPELVQGEEGIDDEWVKRHHELLYELEKEKIKKKFERDNEKIMAEDPKGKLPDDELEKRLTAADQLKAVLDAEYRTTKVHPGRATLERLESRLSKLNDRIKVMRTQMIDKDENKTTALTTSKINYIDPRLTFSFSRREEVPIEKLFSKTIRDKFNWASETPSDWEW</sequence>
<dbReference type="HOGENOM" id="CLU_009193_1_0_1"/>
<dbReference type="SMART" id="SM00435">
    <property type="entry name" value="TOPEUc"/>
    <property type="match status" value="1"/>
</dbReference>
<dbReference type="CDD" id="cd00659">
    <property type="entry name" value="Topo_IB_C"/>
    <property type="match status" value="1"/>
</dbReference>
<dbReference type="FunFam" id="2.170.11.10:FF:000001">
    <property type="entry name" value="DNA topoisomerase I"/>
    <property type="match status" value="1"/>
</dbReference>
<dbReference type="InterPro" id="IPR025834">
    <property type="entry name" value="TopoI_C_dom"/>
</dbReference>
<dbReference type="PANTHER" id="PTHR10290:SF3">
    <property type="entry name" value="DNA TOPOISOMERASE 1"/>
    <property type="match status" value="1"/>
</dbReference>
<organism evidence="11 12">
    <name type="scientific">Schizosaccharomyces octosporus (strain yFS286)</name>
    <name type="common">Fission yeast</name>
    <name type="synonym">Octosporomyces octosporus</name>
    <dbReference type="NCBI Taxonomy" id="483514"/>
    <lineage>
        <taxon>Eukaryota</taxon>
        <taxon>Fungi</taxon>
        <taxon>Dikarya</taxon>
        <taxon>Ascomycota</taxon>
        <taxon>Taphrinomycotina</taxon>
        <taxon>Schizosaccharomycetes</taxon>
        <taxon>Schizosaccharomycetales</taxon>
        <taxon>Schizosaccharomycetaceae</taxon>
        <taxon>Schizosaccharomyces</taxon>
    </lineage>
</organism>
<keyword evidence="4 6" id="KW-0238">DNA-binding</keyword>
<evidence type="ECO:0000256" key="1">
    <source>
        <dbReference type="ARBA" id="ARBA00000213"/>
    </source>
</evidence>
<dbReference type="Proteomes" id="UP000016088">
    <property type="component" value="Unassembled WGS sequence"/>
</dbReference>
<feature type="domain" description="DNA topoisomerase I eukaryotic-type" evidence="10">
    <location>
        <begin position="336"/>
        <end position="784"/>
    </location>
</feature>
<dbReference type="GO" id="GO:0003917">
    <property type="term" value="F:DNA topoisomerase type I (single strand cut, ATP-independent) activity"/>
    <property type="evidence" value="ECO:0007669"/>
    <property type="project" value="UniProtKB-UniRule"/>
</dbReference>
<dbReference type="EMBL" id="KE503207">
    <property type="protein sequence ID" value="EPX72513.1"/>
    <property type="molecule type" value="Genomic_DNA"/>
</dbReference>
<dbReference type="InterPro" id="IPR048045">
    <property type="entry name" value="Topoisomer_I_DNA-bd"/>
</dbReference>
<dbReference type="GO" id="GO:0005829">
    <property type="term" value="C:cytosol"/>
    <property type="evidence" value="ECO:0007669"/>
    <property type="project" value="EnsemblFungi"/>
</dbReference>
<keyword evidence="5 6" id="KW-0413">Isomerase</keyword>
<dbReference type="Gene3D" id="1.10.132.10">
    <property type="match status" value="1"/>
</dbReference>
<feature type="compositionally biased region" description="Acidic residues" evidence="9">
    <location>
        <begin position="168"/>
        <end position="177"/>
    </location>
</feature>
<keyword evidence="3 6" id="KW-0799">Topoisomerase</keyword>
<comment type="function">
    <text evidence="7">Releases the supercoiling and torsional tension of DNA introduced during the DNA replication and transcription by transiently cleaving and rejoining one strand of the DNA duplex. Introduces a single-strand break via transesterification at the specific target site 5'-[CT]CCTTp site in duplex DNA. The scissile phosphodiester is attacked by the catalytic tyrosine of the enzyme, resulting in the formation of a DNA-(3'-phosphotyrosyl)-enzyme intermediate and the expulsion of a 5'-OH DNA strand. The free DNA strand then undergoes passage around the unbroken strand thus removing DNA supercoils. Finally, in the religation step, the DNA 5'-OH attacks the covalent intermediate to expel the active-site tyrosine and restore the DNA phosphodiester backbone.</text>
</comment>
<dbReference type="OrthoDB" id="47179at2759"/>
<feature type="active site" description="O-(3'-phospho-DNA)-tyrosine intermediate" evidence="6">
    <location>
        <position position="770"/>
    </location>
</feature>
<keyword evidence="8" id="KW-0175">Coiled coil</keyword>
<dbReference type="SUPFAM" id="SSF56741">
    <property type="entry name" value="Eukaryotic DNA topoisomerase I, N-terminal DNA-binding fragment"/>
    <property type="match status" value="1"/>
</dbReference>
<dbReference type="InterPro" id="IPR013034">
    <property type="entry name" value="DNA_topo_DNA_db_N_dom1"/>
</dbReference>
<dbReference type="FunFam" id="1.10.10.41:FF:000001">
    <property type="entry name" value="DNA topoisomerase I"/>
    <property type="match status" value="1"/>
</dbReference>
<dbReference type="Pfam" id="PF14370">
    <property type="entry name" value="Topo_C_assoc"/>
    <property type="match status" value="1"/>
</dbReference>
<proteinExistence type="inferred from homology"/>
<dbReference type="Gene3D" id="3.90.15.10">
    <property type="entry name" value="Topoisomerase I, Chain A, domain 3"/>
    <property type="match status" value="1"/>
</dbReference>
<dbReference type="InterPro" id="IPR011010">
    <property type="entry name" value="DNA_brk_join_enz"/>
</dbReference>
<dbReference type="Gene3D" id="2.170.11.10">
    <property type="entry name" value="DNA Topoisomerase I, domain 2"/>
    <property type="match status" value="1"/>
</dbReference>
<evidence type="ECO:0000256" key="7">
    <source>
        <dbReference type="RuleBase" id="RU365101"/>
    </source>
</evidence>
<feature type="compositionally biased region" description="Basic and acidic residues" evidence="9">
    <location>
        <begin position="81"/>
        <end position="95"/>
    </location>
</feature>
<dbReference type="Gene3D" id="1.10.10.41">
    <property type="entry name" value="Yeast DNA topoisomerase - domain 1"/>
    <property type="match status" value="1"/>
</dbReference>
<evidence type="ECO:0000256" key="3">
    <source>
        <dbReference type="ARBA" id="ARBA00023029"/>
    </source>
</evidence>
<evidence type="ECO:0000259" key="10">
    <source>
        <dbReference type="SMART" id="SM00435"/>
    </source>
</evidence>
<evidence type="ECO:0000256" key="5">
    <source>
        <dbReference type="ARBA" id="ARBA00023235"/>
    </source>
</evidence>
<accession>S9PYJ2</accession>
<comment type="catalytic activity">
    <reaction evidence="1 6 7">
        <text>ATP-independent breakage of single-stranded DNA, followed by passage and rejoining.</text>
        <dbReference type="EC" id="5.6.2.1"/>
    </reaction>
</comment>
<dbReference type="PANTHER" id="PTHR10290">
    <property type="entry name" value="DNA TOPOISOMERASE I"/>
    <property type="match status" value="1"/>
</dbReference>
<dbReference type="InterPro" id="IPR051062">
    <property type="entry name" value="Topoisomerase_IB"/>
</dbReference>